<gene>
    <name evidence="5" type="ORF">SAMN04489752_1876</name>
</gene>
<feature type="domain" description="HTH gntR-type" evidence="4">
    <location>
        <begin position="13"/>
        <end position="80"/>
    </location>
</feature>
<evidence type="ECO:0000259" key="4">
    <source>
        <dbReference type="PROSITE" id="PS50949"/>
    </source>
</evidence>
<dbReference type="SUPFAM" id="SSF46785">
    <property type="entry name" value="Winged helix' DNA-binding domain"/>
    <property type="match status" value="1"/>
</dbReference>
<keyword evidence="6" id="KW-1185">Reference proteome</keyword>
<dbReference type="Gene3D" id="1.20.120.530">
    <property type="entry name" value="GntR ligand-binding domain-like"/>
    <property type="match status" value="1"/>
</dbReference>
<dbReference type="CDD" id="cd07377">
    <property type="entry name" value="WHTH_GntR"/>
    <property type="match status" value="1"/>
</dbReference>
<dbReference type="PANTHER" id="PTHR43537:SF5">
    <property type="entry name" value="UXU OPERON TRANSCRIPTIONAL REGULATOR"/>
    <property type="match status" value="1"/>
</dbReference>
<dbReference type="InterPro" id="IPR036388">
    <property type="entry name" value="WH-like_DNA-bd_sf"/>
</dbReference>
<evidence type="ECO:0000256" key="1">
    <source>
        <dbReference type="ARBA" id="ARBA00023015"/>
    </source>
</evidence>
<evidence type="ECO:0000256" key="3">
    <source>
        <dbReference type="ARBA" id="ARBA00023163"/>
    </source>
</evidence>
<dbReference type="Gene3D" id="1.10.10.10">
    <property type="entry name" value="Winged helix-like DNA-binding domain superfamily/Winged helix DNA-binding domain"/>
    <property type="match status" value="1"/>
</dbReference>
<keyword evidence="1" id="KW-0805">Transcription regulation</keyword>
<proteinExistence type="predicted"/>
<dbReference type="GO" id="GO:0003677">
    <property type="term" value="F:DNA binding"/>
    <property type="evidence" value="ECO:0007669"/>
    <property type="project" value="UniProtKB-KW"/>
</dbReference>
<dbReference type="InterPro" id="IPR011711">
    <property type="entry name" value="GntR_C"/>
</dbReference>
<keyword evidence="2 5" id="KW-0238">DNA-binding</keyword>
<dbReference type="EMBL" id="LT629766">
    <property type="protein sequence ID" value="SDS51557.1"/>
    <property type="molecule type" value="Genomic_DNA"/>
</dbReference>
<organism evidence="5 6">
    <name type="scientific">Brevibacterium siliguriense</name>
    <dbReference type="NCBI Taxonomy" id="1136497"/>
    <lineage>
        <taxon>Bacteria</taxon>
        <taxon>Bacillati</taxon>
        <taxon>Actinomycetota</taxon>
        <taxon>Actinomycetes</taxon>
        <taxon>Micrococcales</taxon>
        <taxon>Brevibacteriaceae</taxon>
        <taxon>Brevibacterium</taxon>
    </lineage>
</organism>
<evidence type="ECO:0000256" key="2">
    <source>
        <dbReference type="ARBA" id="ARBA00023125"/>
    </source>
</evidence>
<dbReference type="Pfam" id="PF07729">
    <property type="entry name" value="FCD"/>
    <property type="match status" value="1"/>
</dbReference>
<dbReference type="PROSITE" id="PS50949">
    <property type="entry name" value="HTH_GNTR"/>
    <property type="match status" value="1"/>
</dbReference>
<dbReference type="SMART" id="SM00895">
    <property type="entry name" value="FCD"/>
    <property type="match status" value="1"/>
</dbReference>
<dbReference type="InterPro" id="IPR008920">
    <property type="entry name" value="TF_FadR/GntR_C"/>
</dbReference>
<dbReference type="Proteomes" id="UP000199597">
    <property type="component" value="Chromosome I"/>
</dbReference>
<dbReference type="InterPro" id="IPR036390">
    <property type="entry name" value="WH_DNA-bd_sf"/>
</dbReference>
<dbReference type="GO" id="GO:0003700">
    <property type="term" value="F:DNA-binding transcription factor activity"/>
    <property type="evidence" value="ECO:0007669"/>
    <property type="project" value="InterPro"/>
</dbReference>
<protein>
    <submittedName>
        <fullName evidence="5">DNA-binding transcriptional regulator, GntR family</fullName>
    </submittedName>
</protein>
<dbReference type="PANTHER" id="PTHR43537">
    <property type="entry name" value="TRANSCRIPTIONAL REGULATOR, GNTR FAMILY"/>
    <property type="match status" value="1"/>
</dbReference>
<dbReference type="OrthoDB" id="3289286at2"/>
<dbReference type="Pfam" id="PF00392">
    <property type="entry name" value="GntR"/>
    <property type="match status" value="1"/>
</dbReference>
<dbReference type="InterPro" id="IPR000524">
    <property type="entry name" value="Tscrpt_reg_HTH_GntR"/>
</dbReference>
<dbReference type="STRING" id="1136497.SAMN04489752_1876"/>
<dbReference type="AlphaFoldDB" id="A0A1H1SU44"/>
<dbReference type="SUPFAM" id="SSF48008">
    <property type="entry name" value="GntR ligand-binding domain-like"/>
    <property type="match status" value="1"/>
</dbReference>
<dbReference type="SMART" id="SM00345">
    <property type="entry name" value="HTH_GNTR"/>
    <property type="match status" value="1"/>
</dbReference>
<name>A0A1H1SU44_9MICO</name>
<evidence type="ECO:0000313" key="6">
    <source>
        <dbReference type="Proteomes" id="UP000199597"/>
    </source>
</evidence>
<accession>A0A1H1SU44</accession>
<keyword evidence="3" id="KW-0804">Transcription</keyword>
<sequence length="234" mass="25948">MSDEVITPAEPPITPFVQAYHHLRDLIIAGHFEPNFRLTEADLTKLLDVSRGTVRSVTAKLAQEGYLTSEPHRGVRTRDFSIEEAISILEAREVLESALAAKAAVSATDAELEDLTDICEKMAVADRDKAASDYSQLNRQFHRQVRKSAQQPTLDSFVDALHYPLVMRQYRDLTTVHPRQSSLSEHRTILYSLKTRNADAASAAMRHHVAAARRALLINVDEKNSSSGTGSNTG</sequence>
<dbReference type="RefSeq" id="WP_092012811.1">
    <property type="nucleotide sequence ID" value="NZ_LT629766.1"/>
</dbReference>
<evidence type="ECO:0000313" key="5">
    <source>
        <dbReference type="EMBL" id="SDS51557.1"/>
    </source>
</evidence>
<reference evidence="6" key="1">
    <citation type="submission" date="2016-10" db="EMBL/GenBank/DDBJ databases">
        <authorList>
            <person name="Varghese N."/>
            <person name="Submissions S."/>
        </authorList>
    </citation>
    <scope>NUCLEOTIDE SEQUENCE [LARGE SCALE GENOMIC DNA]</scope>
    <source>
        <strain evidence="6">DSM 23676</strain>
    </source>
</reference>